<dbReference type="RefSeq" id="WP_240826219.1">
    <property type="nucleotide sequence ID" value="NZ_JAKWBL010000001.1"/>
</dbReference>
<sequence>MRSHRSFIVNIQEITRIDPYEKDGHVAVLKNGAKINVSRNGYGKLKGVLGL</sequence>
<organism evidence="2 3">
    <name type="scientific">Niabella ginsengisoli</name>
    <dbReference type="NCBI Taxonomy" id="522298"/>
    <lineage>
        <taxon>Bacteria</taxon>
        <taxon>Pseudomonadati</taxon>
        <taxon>Bacteroidota</taxon>
        <taxon>Chitinophagia</taxon>
        <taxon>Chitinophagales</taxon>
        <taxon>Chitinophagaceae</taxon>
        <taxon>Niabella</taxon>
    </lineage>
</organism>
<reference evidence="2 3" key="1">
    <citation type="submission" date="2022-02" db="EMBL/GenBank/DDBJ databases">
        <authorList>
            <person name="Min J."/>
        </authorList>
    </citation>
    <scope>NUCLEOTIDE SEQUENCE [LARGE SCALE GENOMIC DNA]</scope>
    <source>
        <strain evidence="2 3">GR10-1</strain>
    </source>
</reference>
<dbReference type="InterPro" id="IPR007492">
    <property type="entry name" value="LytTR_DNA-bd_dom"/>
</dbReference>
<evidence type="ECO:0000313" key="3">
    <source>
        <dbReference type="Proteomes" id="UP001202248"/>
    </source>
</evidence>
<feature type="domain" description="HTH LytTR-type" evidence="1">
    <location>
        <begin position="1"/>
        <end position="51"/>
    </location>
</feature>
<dbReference type="Pfam" id="PF04397">
    <property type="entry name" value="LytTR"/>
    <property type="match status" value="1"/>
</dbReference>
<protein>
    <submittedName>
        <fullName evidence="2">LytTR family transcriptional regulator</fullName>
    </submittedName>
</protein>
<evidence type="ECO:0000313" key="2">
    <source>
        <dbReference type="EMBL" id="MCH5596804.1"/>
    </source>
</evidence>
<dbReference type="Proteomes" id="UP001202248">
    <property type="component" value="Unassembled WGS sequence"/>
</dbReference>
<accession>A0ABS9SEL9</accession>
<dbReference type="Gene3D" id="2.40.50.1020">
    <property type="entry name" value="LytTr DNA-binding domain"/>
    <property type="match status" value="1"/>
</dbReference>
<dbReference type="EMBL" id="JAKWBL010000001">
    <property type="protein sequence ID" value="MCH5596804.1"/>
    <property type="molecule type" value="Genomic_DNA"/>
</dbReference>
<evidence type="ECO:0000259" key="1">
    <source>
        <dbReference type="PROSITE" id="PS50930"/>
    </source>
</evidence>
<proteinExistence type="predicted"/>
<keyword evidence="3" id="KW-1185">Reference proteome</keyword>
<name>A0ABS9SEL9_9BACT</name>
<gene>
    <name evidence="2" type="ORF">MKP09_02130</name>
</gene>
<comment type="caution">
    <text evidence="2">The sequence shown here is derived from an EMBL/GenBank/DDBJ whole genome shotgun (WGS) entry which is preliminary data.</text>
</comment>
<dbReference type="PROSITE" id="PS50930">
    <property type="entry name" value="HTH_LYTTR"/>
    <property type="match status" value="1"/>
</dbReference>